<evidence type="ECO:0000313" key="3">
    <source>
        <dbReference type="Proteomes" id="UP000260216"/>
    </source>
</evidence>
<dbReference type="GeneID" id="55609658"/>
<accession>A0A345MA64</accession>
<sequence>MNSYQYEFPYTDFFNADSSAIDVIFYNKEDRRLAVLFNHGTVSVYSEVGVDEFNKLHSALSVGVYYNRYIKGRYISENWGDRVKFYKQVEKKPLNEHPAYAPVVEEKPGDVNVTVNIYVNGNPEDIARAVERLAPSFRAMKR</sequence>
<dbReference type="RefSeq" id="YP_009839893.1">
    <property type="nucleotide sequence ID" value="NC_048722.1"/>
</dbReference>
<dbReference type="InterPro" id="IPR025309">
    <property type="entry name" value="KTSC_dom"/>
</dbReference>
<organism evidence="2 3">
    <name type="scientific">Streptomyces phage Wofford</name>
    <dbReference type="NCBI Taxonomy" id="2283267"/>
    <lineage>
        <taxon>Viruses</taxon>
        <taxon>Duplodnaviria</taxon>
        <taxon>Heunggongvirae</taxon>
        <taxon>Uroviricota</taxon>
        <taxon>Caudoviricetes</taxon>
        <taxon>Stanwilliamsviridae</taxon>
        <taxon>Boydwoodruffvirinae</taxon>
        <taxon>Karimacvirus</taxon>
        <taxon>Karimacvirus wofford</taxon>
        <taxon>Streptomyces virus Wofford</taxon>
    </lineage>
</organism>
<dbReference type="EMBL" id="MH576968">
    <property type="protein sequence ID" value="AXH67385.1"/>
    <property type="molecule type" value="Genomic_DNA"/>
</dbReference>
<protein>
    <recommendedName>
        <fullName evidence="1">KTSC domain-containing protein</fullName>
    </recommendedName>
</protein>
<name>A0A345MA64_9CAUD</name>
<dbReference type="Proteomes" id="UP000260216">
    <property type="component" value="Segment"/>
</dbReference>
<evidence type="ECO:0000313" key="2">
    <source>
        <dbReference type="EMBL" id="AXH67385.1"/>
    </source>
</evidence>
<reference evidence="2 3" key="1">
    <citation type="submission" date="2018-07" db="EMBL/GenBank/DDBJ databases">
        <authorList>
            <person name="Wofford K.M."/>
            <person name="Typhair T.J."/>
            <person name="Gonzales M.A."/>
            <person name="Castillo J.C."/>
            <person name="Smith B.R."/>
            <person name="Klug H.M."/>
            <person name="Hughes L.E."/>
            <person name="Garlena R.A."/>
            <person name="Russell D.A."/>
            <person name="Pope W.H."/>
            <person name="Jacobs-Sera D."/>
            <person name="Hatfull G.F."/>
        </authorList>
    </citation>
    <scope>NUCLEOTIDE SEQUENCE [LARGE SCALE GENOMIC DNA]</scope>
</reference>
<gene>
    <name evidence="2" type="primary">250</name>
    <name evidence="2" type="ORF">SEA_WOFFORD_250</name>
</gene>
<dbReference type="KEGG" id="vg:55609658"/>
<evidence type="ECO:0000259" key="1">
    <source>
        <dbReference type="Pfam" id="PF13619"/>
    </source>
</evidence>
<proteinExistence type="predicted"/>
<dbReference type="Pfam" id="PF13619">
    <property type="entry name" value="KTSC"/>
    <property type="match status" value="1"/>
</dbReference>
<keyword evidence="3" id="KW-1185">Reference proteome</keyword>
<feature type="domain" description="KTSC" evidence="1">
    <location>
        <begin position="17"/>
        <end position="74"/>
    </location>
</feature>